<dbReference type="InterPro" id="IPR012902">
    <property type="entry name" value="N_methyl_site"/>
</dbReference>
<dbReference type="NCBIfam" id="TIGR02532">
    <property type="entry name" value="IV_pilin_GFxxxE"/>
    <property type="match status" value="1"/>
</dbReference>
<evidence type="ECO:0000313" key="2">
    <source>
        <dbReference type="Proteomes" id="UP001171111"/>
    </source>
</evidence>
<dbReference type="RefSeq" id="WP_302244443.1">
    <property type="nucleotide sequence ID" value="NZ_JAULJQ010000006.1"/>
</dbReference>
<comment type="caution">
    <text evidence="1">The sequence shown here is derived from an EMBL/GenBank/DDBJ whole genome shotgun (WGS) entry which is preliminary data.</text>
</comment>
<dbReference type="PANTHER" id="PTHR30093">
    <property type="entry name" value="GENERAL SECRETION PATHWAY PROTEIN G"/>
    <property type="match status" value="1"/>
</dbReference>
<protein>
    <submittedName>
        <fullName evidence="1">Type II secretion system protein</fullName>
    </submittedName>
</protein>
<organism evidence="1 2">
    <name type="scientific">Campylobacter magnus</name>
    <dbReference type="NCBI Taxonomy" id="3026462"/>
    <lineage>
        <taxon>Bacteria</taxon>
        <taxon>Pseudomonadati</taxon>
        <taxon>Campylobacterota</taxon>
        <taxon>Epsilonproteobacteria</taxon>
        <taxon>Campylobacterales</taxon>
        <taxon>Campylobacteraceae</taxon>
        <taxon>Campylobacter</taxon>
    </lineage>
</organism>
<dbReference type="Proteomes" id="UP001171111">
    <property type="component" value="Unassembled WGS sequence"/>
</dbReference>
<name>A0ABT8T7V6_9BACT</name>
<dbReference type="EMBL" id="JAULJQ010000006">
    <property type="protein sequence ID" value="MDO2409623.1"/>
    <property type="molecule type" value="Genomic_DNA"/>
</dbReference>
<keyword evidence="2" id="KW-1185">Reference proteome</keyword>
<dbReference type="Pfam" id="PF07963">
    <property type="entry name" value="N_methyl"/>
    <property type="match status" value="1"/>
</dbReference>
<reference evidence="1 2" key="1">
    <citation type="submission" date="2023-06" db="EMBL/GenBank/DDBJ databases">
        <title>Campylobacter magnum sp. nov., isolated from cecal contents of domestic pigs (Sus scrofa domesticus).</title>
        <authorList>
            <person name="Papic B."/>
            <person name="Gruntar I."/>
        </authorList>
    </citation>
    <scope>NUCLEOTIDE SEQUENCE [LARGE SCALE GENOMIC DNA]</scope>
    <source>
        <strain evidence="2">34484-21</strain>
    </source>
</reference>
<evidence type="ECO:0000313" key="1">
    <source>
        <dbReference type="EMBL" id="MDO2409623.1"/>
    </source>
</evidence>
<accession>A0ABT8T7V6</accession>
<dbReference type="InterPro" id="IPR045584">
    <property type="entry name" value="Pilin-like"/>
</dbReference>
<dbReference type="SUPFAM" id="SSF54523">
    <property type="entry name" value="Pili subunits"/>
    <property type="match status" value="1"/>
</dbReference>
<sequence>MKKGFTMIELIFVIVILGILASVAIPRLAGTREDAEISATIANLRTLLSDASSYHVAKGNFDGAKWKDFTNVHLKKADGNAIDAAADAVGGQTYLAVGGKNCLQVGIMETTTSAFFAFMPIPDNDDPLCASVLASTPVKQLLDSGIVTGDAPLDMCTGVSNGGLSCLNITPNRIY</sequence>
<proteinExistence type="predicted"/>
<dbReference type="Gene3D" id="3.30.700.10">
    <property type="entry name" value="Glycoprotein, Type 4 Pilin"/>
    <property type="match status" value="1"/>
</dbReference>
<gene>
    <name evidence="1" type="ORF">Q2362_05855</name>
</gene>